<evidence type="ECO:0000313" key="3">
    <source>
        <dbReference type="Proteomes" id="UP001153737"/>
    </source>
</evidence>
<reference evidence="2" key="1">
    <citation type="submission" date="2022-01" db="EMBL/GenBank/DDBJ databases">
        <authorList>
            <person name="King R."/>
        </authorList>
    </citation>
    <scope>NUCLEOTIDE SEQUENCE</scope>
</reference>
<dbReference type="AlphaFoldDB" id="A0A9P0DIJ5"/>
<protein>
    <submittedName>
        <fullName evidence="2">Uncharacterized protein</fullName>
    </submittedName>
</protein>
<evidence type="ECO:0000256" key="1">
    <source>
        <dbReference type="SAM" id="MobiDB-lite"/>
    </source>
</evidence>
<dbReference type="PANTHER" id="PTHR46584">
    <property type="entry name" value="HMG DOMAIN-CONTAINING PROTEIN 4"/>
    <property type="match status" value="1"/>
</dbReference>
<feature type="compositionally biased region" description="Acidic residues" evidence="1">
    <location>
        <begin position="77"/>
        <end position="86"/>
    </location>
</feature>
<dbReference type="EMBL" id="OU896708">
    <property type="protein sequence ID" value="CAH1155848.1"/>
    <property type="molecule type" value="Genomic_DNA"/>
</dbReference>
<keyword evidence="3" id="KW-1185">Reference proteome</keyword>
<evidence type="ECO:0000313" key="2">
    <source>
        <dbReference type="EMBL" id="CAH1155848.1"/>
    </source>
</evidence>
<reference evidence="2" key="2">
    <citation type="submission" date="2022-10" db="EMBL/GenBank/DDBJ databases">
        <authorList>
            <consortium name="ENA_rothamsted_submissions"/>
            <consortium name="culmorum"/>
            <person name="King R."/>
        </authorList>
    </citation>
    <scope>NUCLEOTIDE SEQUENCE</scope>
</reference>
<sequence length="301" mass="32662">MESLQGNKKQKAEDLEVTGVSRSGRVRKKSSKLMDFESPDEIERSFNKRHPAKKSESLETSPKKLKHDEIFPKEEPYENFDMDESGSEYNSDYEPAANTTESSIGSVESESDYDNNEGGFKRLDANTKKKLVIKDGKIVKPDKLKGKDKGASKSGSKKTPSKTSPVSLSSYQLTLGNYENSTISPPSPRGKDAPFRVSGIKRIDVAAHLKLLGESLTIIGERLKEHECSSKGEKQPTSYSRCPAAHPRAVPPAALQPAVCPAARPRAACPAACPACTCPACCRAPPVAPLLAHRSADGQSY</sequence>
<dbReference type="PANTHER" id="PTHR46584:SF1">
    <property type="entry name" value="HMG DOMAIN-CONTAINING PROTEIN 4"/>
    <property type="match status" value="1"/>
</dbReference>
<feature type="compositionally biased region" description="Basic and acidic residues" evidence="1">
    <location>
        <begin position="119"/>
        <end position="151"/>
    </location>
</feature>
<feature type="compositionally biased region" description="Polar residues" evidence="1">
    <location>
        <begin position="97"/>
        <end position="108"/>
    </location>
</feature>
<proteinExistence type="predicted"/>
<organism evidence="2 3">
    <name type="scientific">Phaedon cochleariae</name>
    <name type="common">Mustard beetle</name>
    <dbReference type="NCBI Taxonomy" id="80249"/>
    <lineage>
        <taxon>Eukaryota</taxon>
        <taxon>Metazoa</taxon>
        <taxon>Ecdysozoa</taxon>
        <taxon>Arthropoda</taxon>
        <taxon>Hexapoda</taxon>
        <taxon>Insecta</taxon>
        <taxon>Pterygota</taxon>
        <taxon>Neoptera</taxon>
        <taxon>Endopterygota</taxon>
        <taxon>Coleoptera</taxon>
        <taxon>Polyphaga</taxon>
        <taxon>Cucujiformia</taxon>
        <taxon>Chrysomeloidea</taxon>
        <taxon>Chrysomelidae</taxon>
        <taxon>Chrysomelinae</taxon>
        <taxon>Chrysomelini</taxon>
        <taxon>Phaedon</taxon>
    </lineage>
</organism>
<dbReference type="OrthoDB" id="4777606at2759"/>
<dbReference type="InterPro" id="IPR042477">
    <property type="entry name" value="HMGXB4"/>
</dbReference>
<gene>
    <name evidence="2" type="ORF">PHAECO_LOCUS6342</name>
</gene>
<feature type="region of interest" description="Disordered" evidence="1">
    <location>
        <begin position="1"/>
        <end position="168"/>
    </location>
</feature>
<name>A0A9P0DIJ5_PHACE</name>
<feature type="compositionally biased region" description="Basic and acidic residues" evidence="1">
    <location>
        <begin position="66"/>
        <end position="76"/>
    </location>
</feature>
<accession>A0A9P0DIJ5</accession>
<dbReference type="Proteomes" id="UP001153737">
    <property type="component" value="Chromosome 2"/>
</dbReference>